<evidence type="ECO:0000313" key="6">
    <source>
        <dbReference type="Proteomes" id="UP000051264"/>
    </source>
</evidence>
<dbReference type="InterPro" id="IPR036390">
    <property type="entry name" value="WH_DNA-bd_sf"/>
</dbReference>
<dbReference type="CDD" id="cd07377">
    <property type="entry name" value="WHTH_GntR"/>
    <property type="match status" value="1"/>
</dbReference>
<dbReference type="eggNOG" id="COG1725">
    <property type="taxonomic scope" value="Bacteria"/>
</dbReference>
<gene>
    <name evidence="5" type="ORF">FC69_GL000963</name>
</gene>
<dbReference type="InterPro" id="IPR000524">
    <property type="entry name" value="Tscrpt_reg_HTH_GntR"/>
</dbReference>
<dbReference type="GO" id="GO:0003700">
    <property type="term" value="F:DNA-binding transcription factor activity"/>
    <property type="evidence" value="ECO:0007669"/>
    <property type="project" value="InterPro"/>
</dbReference>
<comment type="caution">
    <text evidence="5">The sequence shown here is derived from an EMBL/GenBank/DDBJ whole genome shotgun (WGS) entry which is preliminary data.</text>
</comment>
<dbReference type="STRING" id="1423747.FC69_GL000963"/>
<evidence type="ECO:0000313" key="5">
    <source>
        <dbReference type="EMBL" id="KRL62091.1"/>
    </source>
</evidence>
<feature type="domain" description="HTH gntR-type" evidence="4">
    <location>
        <begin position="9"/>
        <end position="77"/>
    </location>
</feature>
<dbReference type="Gene3D" id="1.10.10.10">
    <property type="entry name" value="Winged helix-like DNA-binding domain superfamily/Winged helix DNA-binding domain"/>
    <property type="match status" value="1"/>
</dbReference>
<evidence type="ECO:0000259" key="4">
    <source>
        <dbReference type="PROSITE" id="PS50949"/>
    </source>
</evidence>
<proteinExistence type="predicted"/>
<keyword evidence="3" id="KW-0804">Transcription</keyword>
<dbReference type="PATRIC" id="fig|1423747.3.peg.983"/>
<dbReference type="PANTHER" id="PTHR38445:SF10">
    <property type="entry name" value="GNTR-FAMILY TRANSCRIPTIONAL REGULATOR"/>
    <property type="match status" value="1"/>
</dbReference>
<sequence length="123" mass="13909">MLFEFNNDEPLYRQIANQIEEGIFTGIFPPDSQVPSTTELSRQFNLNPATVLKGMNQLVTAGLIEKKRGLGMFVTETAPAQITEKRQAAFYQQHVQDLVKEAKQLNLTKTALLALIERGYDHE</sequence>
<name>A0A0R1S9F4_9LACO</name>
<keyword evidence="1" id="KW-0805">Transcription regulation</keyword>
<evidence type="ECO:0000256" key="1">
    <source>
        <dbReference type="ARBA" id="ARBA00023015"/>
    </source>
</evidence>
<dbReference type="PROSITE" id="PS50949">
    <property type="entry name" value="HTH_GNTR"/>
    <property type="match status" value="1"/>
</dbReference>
<dbReference type="Pfam" id="PF00392">
    <property type="entry name" value="GntR"/>
    <property type="match status" value="1"/>
</dbReference>
<dbReference type="AlphaFoldDB" id="A0A0R1S9F4"/>
<dbReference type="PANTHER" id="PTHR38445">
    <property type="entry name" value="HTH-TYPE TRANSCRIPTIONAL REPRESSOR YTRA"/>
    <property type="match status" value="1"/>
</dbReference>
<dbReference type="GO" id="GO:0003677">
    <property type="term" value="F:DNA binding"/>
    <property type="evidence" value="ECO:0007669"/>
    <property type="project" value="UniProtKB-KW"/>
</dbReference>
<protein>
    <submittedName>
        <fullName evidence="5">Bacterial regulatory protein, gntR family</fullName>
    </submittedName>
</protein>
<organism evidence="5 6">
    <name type="scientific">Latilactobacillus fuchuensis DSM 14340 = JCM 11249</name>
    <dbReference type="NCBI Taxonomy" id="1423747"/>
    <lineage>
        <taxon>Bacteria</taxon>
        <taxon>Bacillati</taxon>
        <taxon>Bacillota</taxon>
        <taxon>Bacilli</taxon>
        <taxon>Lactobacillales</taxon>
        <taxon>Lactobacillaceae</taxon>
        <taxon>Latilactobacillus</taxon>
    </lineage>
</organism>
<dbReference type="EMBL" id="AZEX01000001">
    <property type="protein sequence ID" value="KRL62091.1"/>
    <property type="molecule type" value="Genomic_DNA"/>
</dbReference>
<accession>A0A0R1S9F4</accession>
<dbReference type="OrthoDB" id="162505at2"/>
<dbReference type="SMART" id="SM00345">
    <property type="entry name" value="HTH_GNTR"/>
    <property type="match status" value="1"/>
</dbReference>
<dbReference type="RefSeq" id="WP_025082567.1">
    <property type="nucleotide sequence ID" value="NZ_AZEX01000001.1"/>
</dbReference>
<evidence type="ECO:0000256" key="2">
    <source>
        <dbReference type="ARBA" id="ARBA00023125"/>
    </source>
</evidence>
<dbReference type="Proteomes" id="UP000051264">
    <property type="component" value="Unassembled WGS sequence"/>
</dbReference>
<keyword evidence="2" id="KW-0238">DNA-binding</keyword>
<evidence type="ECO:0000256" key="3">
    <source>
        <dbReference type="ARBA" id="ARBA00023163"/>
    </source>
</evidence>
<dbReference type="InterPro" id="IPR036388">
    <property type="entry name" value="WH-like_DNA-bd_sf"/>
</dbReference>
<reference evidence="5 6" key="1">
    <citation type="journal article" date="2015" name="Genome Announc.">
        <title>Expanding the biotechnology potential of lactobacilli through comparative genomics of 213 strains and associated genera.</title>
        <authorList>
            <person name="Sun Z."/>
            <person name="Harris H.M."/>
            <person name="McCann A."/>
            <person name="Guo C."/>
            <person name="Argimon S."/>
            <person name="Zhang W."/>
            <person name="Yang X."/>
            <person name="Jeffery I.B."/>
            <person name="Cooney J.C."/>
            <person name="Kagawa T.F."/>
            <person name="Liu W."/>
            <person name="Song Y."/>
            <person name="Salvetti E."/>
            <person name="Wrobel A."/>
            <person name="Rasinkangas P."/>
            <person name="Parkhill J."/>
            <person name="Rea M.C."/>
            <person name="O'Sullivan O."/>
            <person name="Ritari J."/>
            <person name="Douillard F.P."/>
            <person name="Paul Ross R."/>
            <person name="Yang R."/>
            <person name="Briner A.E."/>
            <person name="Felis G.E."/>
            <person name="de Vos W.M."/>
            <person name="Barrangou R."/>
            <person name="Klaenhammer T.R."/>
            <person name="Caufield P.W."/>
            <person name="Cui Y."/>
            <person name="Zhang H."/>
            <person name="O'Toole P.W."/>
        </authorList>
    </citation>
    <scope>NUCLEOTIDE SEQUENCE [LARGE SCALE GENOMIC DNA]</scope>
    <source>
        <strain evidence="5 6">DSM 14340</strain>
    </source>
</reference>
<dbReference type="SUPFAM" id="SSF46785">
    <property type="entry name" value="Winged helix' DNA-binding domain"/>
    <property type="match status" value="1"/>
</dbReference>